<dbReference type="InterPro" id="IPR000315">
    <property type="entry name" value="Znf_B-box"/>
</dbReference>
<feature type="domain" description="B box-type" evidence="7">
    <location>
        <begin position="95"/>
        <end position="137"/>
    </location>
</feature>
<name>A0A803KBP6_XENTR</name>
<dbReference type="InterPro" id="IPR013083">
    <property type="entry name" value="Znf_RING/FYVE/PHD"/>
</dbReference>
<evidence type="ECO:0000313" key="8">
    <source>
        <dbReference type="Ensembl" id="ENSXETP00000117847"/>
    </source>
</evidence>
<dbReference type="Pfam" id="PF13445">
    <property type="entry name" value="zf-RING_UBOX"/>
    <property type="match status" value="1"/>
</dbReference>
<evidence type="ECO:0000256" key="3">
    <source>
        <dbReference type="ARBA" id="ARBA00022833"/>
    </source>
</evidence>
<dbReference type="AlphaFoldDB" id="A0A803KBP6"/>
<dbReference type="Gene3D" id="3.30.160.60">
    <property type="entry name" value="Classic Zinc Finger"/>
    <property type="match status" value="1"/>
</dbReference>
<dbReference type="Gene3D" id="3.30.40.10">
    <property type="entry name" value="Zinc/RING finger domain, C3HC4 (zinc finger)"/>
    <property type="match status" value="1"/>
</dbReference>
<evidence type="ECO:0000256" key="5">
    <source>
        <dbReference type="SAM" id="Phobius"/>
    </source>
</evidence>
<proteinExistence type="predicted"/>
<dbReference type="SMART" id="SM00336">
    <property type="entry name" value="BBOX"/>
    <property type="match status" value="1"/>
</dbReference>
<organism evidence="8">
    <name type="scientific">Xenopus tropicalis</name>
    <name type="common">Western clawed frog</name>
    <name type="synonym">Silurana tropicalis</name>
    <dbReference type="NCBI Taxonomy" id="8364"/>
    <lineage>
        <taxon>Eukaryota</taxon>
        <taxon>Metazoa</taxon>
        <taxon>Chordata</taxon>
        <taxon>Craniata</taxon>
        <taxon>Vertebrata</taxon>
        <taxon>Euteleostomi</taxon>
        <taxon>Amphibia</taxon>
        <taxon>Batrachia</taxon>
        <taxon>Anura</taxon>
        <taxon>Pipoidea</taxon>
        <taxon>Pipidae</taxon>
        <taxon>Xenopodinae</taxon>
        <taxon>Xenopus</taxon>
        <taxon>Silurana</taxon>
    </lineage>
</organism>
<dbReference type="Bgee" id="ENSXETG00000015691">
    <property type="expression patterns" value="Expressed in heart and 4 other cell types or tissues"/>
</dbReference>
<dbReference type="SUPFAM" id="SSF57850">
    <property type="entry name" value="RING/U-box"/>
    <property type="match status" value="1"/>
</dbReference>
<feature type="transmembrane region" description="Helical" evidence="5">
    <location>
        <begin position="328"/>
        <end position="348"/>
    </location>
</feature>
<reference evidence="8" key="2">
    <citation type="submission" date="2021-03" db="UniProtKB">
        <authorList>
            <consortium name="Ensembl"/>
        </authorList>
    </citation>
    <scope>IDENTIFICATION</scope>
</reference>
<dbReference type="CDD" id="cd16762">
    <property type="entry name" value="RING-HC_TRIM13_C-V"/>
    <property type="match status" value="1"/>
</dbReference>
<dbReference type="InterPro" id="IPR027370">
    <property type="entry name" value="Znf-RING_euk"/>
</dbReference>
<dbReference type="InterPro" id="IPR017907">
    <property type="entry name" value="Znf_RING_CS"/>
</dbReference>
<dbReference type="PANTHER" id="PTHR25462:SF229">
    <property type="entry name" value="TRANSCRIPTION INTERMEDIARY FACTOR 1-BETA"/>
    <property type="match status" value="1"/>
</dbReference>
<dbReference type="PROSITE" id="PS50089">
    <property type="entry name" value="ZF_RING_2"/>
    <property type="match status" value="1"/>
</dbReference>
<dbReference type="PROSITE" id="PS50119">
    <property type="entry name" value="ZF_BBOX"/>
    <property type="match status" value="1"/>
</dbReference>
<dbReference type="Xenbase" id="XB-GENE-961103">
    <property type="gene designation" value="trim13"/>
</dbReference>
<dbReference type="Ensembl" id="ENSXETT00000121303">
    <property type="protein sequence ID" value="ENSXETP00000117847"/>
    <property type="gene ID" value="ENSXETG00000015691"/>
</dbReference>
<dbReference type="SMART" id="SM00184">
    <property type="entry name" value="RING"/>
    <property type="match status" value="1"/>
</dbReference>
<keyword evidence="5" id="KW-1133">Transmembrane helix</keyword>
<keyword evidence="3" id="KW-0862">Zinc</keyword>
<dbReference type="PROSITE" id="PS00518">
    <property type="entry name" value="ZF_RING_1"/>
    <property type="match status" value="1"/>
</dbReference>
<protein>
    <submittedName>
        <fullName evidence="8">Tripartite motif-containing 13</fullName>
    </submittedName>
</protein>
<keyword evidence="5" id="KW-0472">Membrane</keyword>
<gene>
    <name evidence="8" type="primary">trim13</name>
</gene>
<dbReference type="Pfam" id="PF00643">
    <property type="entry name" value="zf-B_box"/>
    <property type="match status" value="1"/>
</dbReference>
<reference evidence="8" key="1">
    <citation type="journal article" date="2010" name="Science">
        <title>The genome of the Western clawed frog Xenopus tropicalis.</title>
        <authorList>
            <person name="Hellsten U."/>
            <person name="Harland R.M."/>
            <person name="Gilchrist M.J."/>
            <person name="Hendrix D."/>
            <person name="Jurka J."/>
            <person name="Kapitonov V."/>
            <person name="Ovcharenko I."/>
            <person name="Putnam N.H."/>
            <person name="Shu S."/>
            <person name="Taher L."/>
            <person name="Blitz I.L."/>
            <person name="Blumberg B."/>
            <person name="Dichmann D.S."/>
            <person name="Dubchak I."/>
            <person name="Amaya E."/>
            <person name="Detter J.C."/>
            <person name="Fletcher R."/>
            <person name="Gerhard D.S."/>
            <person name="Goodstein D."/>
            <person name="Graves T."/>
            <person name="Grigoriev I.V."/>
            <person name="Grimwood J."/>
            <person name="Kawashima T."/>
            <person name="Lindquist E."/>
            <person name="Lucas S.M."/>
            <person name="Mead P.E."/>
            <person name="Mitros T."/>
            <person name="Ogino H."/>
            <person name="Ohta Y."/>
            <person name="Poliakov A.V."/>
            <person name="Pollet N."/>
            <person name="Robert J."/>
            <person name="Salamov A."/>
            <person name="Sater A.K."/>
            <person name="Schmutz J."/>
            <person name="Terry A."/>
            <person name="Vize P.D."/>
            <person name="Warren W.C."/>
            <person name="Wells D."/>
            <person name="Wills A."/>
            <person name="Wilson R.K."/>
            <person name="Zimmerman L.B."/>
            <person name="Zorn A.M."/>
            <person name="Grainger R."/>
            <person name="Grammer T."/>
            <person name="Khokha M.K."/>
            <person name="Richardson P.M."/>
            <person name="Rokhsar D.S."/>
        </authorList>
    </citation>
    <scope>NUCLEOTIDE SEQUENCE [LARGE SCALE GENOMIC DNA]</scope>
    <source>
        <strain evidence="8">Nigerian</strain>
    </source>
</reference>
<evidence type="ECO:0000256" key="2">
    <source>
        <dbReference type="ARBA" id="ARBA00022771"/>
    </source>
</evidence>
<dbReference type="CDD" id="cd19767">
    <property type="entry name" value="Bbox2_TRIM13_C-XI"/>
    <property type="match status" value="1"/>
</dbReference>
<evidence type="ECO:0000256" key="4">
    <source>
        <dbReference type="PROSITE-ProRule" id="PRU00024"/>
    </source>
</evidence>
<keyword evidence="1" id="KW-0479">Metal-binding</keyword>
<evidence type="ECO:0000256" key="1">
    <source>
        <dbReference type="ARBA" id="ARBA00022723"/>
    </source>
</evidence>
<dbReference type="InterPro" id="IPR047153">
    <property type="entry name" value="TRIM45/56/19-like"/>
</dbReference>
<dbReference type="PANTHER" id="PTHR25462">
    <property type="entry name" value="BONUS, ISOFORM C-RELATED"/>
    <property type="match status" value="1"/>
</dbReference>
<evidence type="ECO:0000259" key="6">
    <source>
        <dbReference type="PROSITE" id="PS50089"/>
    </source>
</evidence>
<keyword evidence="2 4" id="KW-0863">Zinc-finger</keyword>
<dbReference type="SUPFAM" id="SSF57845">
    <property type="entry name" value="B-box zinc-binding domain"/>
    <property type="match status" value="1"/>
</dbReference>
<evidence type="ECO:0000259" key="7">
    <source>
        <dbReference type="PROSITE" id="PS50119"/>
    </source>
</evidence>
<accession>A0A803KBP6</accession>
<dbReference type="GeneTree" id="ENSGT00940000159715"/>
<dbReference type="GO" id="GO:0008270">
    <property type="term" value="F:zinc ion binding"/>
    <property type="evidence" value="ECO:0007669"/>
    <property type="project" value="UniProtKB-KW"/>
</dbReference>
<keyword evidence="5" id="KW-0812">Transmembrane</keyword>
<feature type="domain" description="RING-type" evidence="6">
    <location>
        <begin position="16"/>
        <end position="64"/>
    </location>
</feature>
<sequence length="414" mass="47259">MPSEDVMEVLEEDLTCPICCSLFDDPRVLPCSHNFCKKCLDGVLEENSRTMQWRPSSFKCPTCRKETPTMGVNGLQVNYLLKGIVEKYNKIKVSPKMPVCKEHSDQPLNIFCSTDLKLICGSCATTGEHKKHVFSSIGDAYIQEKSSLETLFQGVEEWNSKEVHSHLDTLESNKRKALHSLAKESDKVKAYFEKLQYLLEQKKNEILSDFETLKLAVMQAYDTEINKLHTVLSEQRKACNIVEDLKNISDPFMFLQQMQEFRDKMSFIKEAPLTTGQDVNVNPAMKEFDTSMWDSIKLGEVDKLSLPQDITSKKEPGDAKTLHSLKPILVVACLILLLVTFLCAYPFIDSLPTFTIDLQVISSYFFTTTAKAANLTILFWEQLSEELLILKQRCQTYVSVFLENVAEFVCKYKL</sequence>
<dbReference type="InterPro" id="IPR001841">
    <property type="entry name" value="Znf_RING"/>
</dbReference>